<dbReference type="STRING" id="1131935.PDENDC454_03060"/>
<protein>
    <submittedName>
        <fullName evidence="1">MutT/NUDIX family protein</fullName>
    </submittedName>
</protein>
<gene>
    <name evidence="1" type="ORF">PDENDC454_03060</name>
</gene>
<evidence type="ECO:0000313" key="1">
    <source>
        <dbReference type="EMBL" id="EHQ63870.1"/>
    </source>
</evidence>
<dbReference type="Proteomes" id="UP000003900">
    <property type="component" value="Unassembled WGS sequence"/>
</dbReference>
<dbReference type="InterPro" id="IPR015797">
    <property type="entry name" value="NUDIX_hydrolase-like_dom_sf"/>
</dbReference>
<dbReference type="EMBL" id="AHKH01000005">
    <property type="protein sequence ID" value="EHQ63870.1"/>
    <property type="molecule type" value="Genomic_DNA"/>
</dbReference>
<comment type="caution">
    <text evidence="1">The sequence shown here is derived from an EMBL/GenBank/DDBJ whole genome shotgun (WGS) entry which is preliminary data.</text>
</comment>
<dbReference type="SUPFAM" id="SSF55811">
    <property type="entry name" value="Nudix"/>
    <property type="match status" value="1"/>
</dbReference>
<name>H3SAS7_9BACL</name>
<dbReference type="Gene3D" id="3.90.79.10">
    <property type="entry name" value="Nucleoside Triphosphate Pyrophosphohydrolase"/>
    <property type="match status" value="1"/>
</dbReference>
<accession>H3SAS7</accession>
<proteinExistence type="predicted"/>
<dbReference type="RefSeq" id="WP_006675118.1">
    <property type="nucleotide sequence ID" value="NZ_AHKH01000005.1"/>
</dbReference>
<dbReference type="AlphaFoldDB" id="H3SAS7"/>
<reference evidence="1 2" key="1">
    <citation type="journal article" date="2012" name="J. Bacteriol.">
        <title>Genome Sequence of the Pattern-Forming Social Bacterium Paenibacillus dendritiformis C454 Chiral Morphotype.</title>
        <authorList>
            <person name="Sirota-Madi A."/>
            <person name="Olender T."/>
            <person name="Helman Y."/>
            <person name="Brainis I."/>
            <person name="Finkelshtein A."/>
            <person name="Roth D."/>
            <person name="Hagai E."/>
            <person name="Leshkowitz D."/>
            <person name="Brodsky L."/>
            <person name="Galatenko V."/>
            <person name="Nikolaev V."/>
            <person name="Gutnick D.L."/>
            <person name="Lancet D."/>
            <person name="Ben-Jacob E."/>
        </authorList>
    </citation>
    <scope>NUCLEOTIDE SEQUENCE [LARGE SCALE GENOMIC DNA]</scope>
    <source>
        <strain evidence="1 2">C454</strain>
    </source>
</reference>
<keyword evidence="2" id="KW-1185">Reference proteome</keyword>
<sequence>MLNYITRMRSRIGHDPLLLCGASMILYNSSKQVLMLNRSDNGCWCFPGGAIELGGSTS</sequence>
<dbReference type="OrthoDB" id="9787476at2"/>
<organism evidence="1 2">
    <name type="scientific">Paenibacillus dendritiformis C454</name>
    <dbReference type="NCBI Taxonomy" id="1131935"/>
    <lineage>
        <taxon>Bacteria</taxon>
        <taxon>Bacillati</taxon>
        <taxon>Bacillota</taxon>
        <taxon>Bacilli</taxon>
        <taxon>Bacillales</taxon>
        <taxon>Paenibacillaceae</taxon>
        <taxon>Paenibacillus</taxon>
    </lineage>
</organism>
<evidence type="ECO:0000313" key="2">
    <source>
        <dbReference type="Proteomes" id="UP000003900"/>
    </source>
</evidence>
<dbReference type="PATRIC" id="fig|1131935.3.peg.618"/>